<feature type="region of interest" description="Disordered" evidence="1">
    <location>
        <begin position="1"/>
        <end position="23"/>
    </location>
</feature>
<evidence type="ECO:0000313" key="4">
    <source>
        <dbReference type="Proteomes" id="UP001565368"/>
    </source>
</evidence>
<proteinExistence type="predicted"/>
<dbReference type="Proteomes" id="UP001565368">
    <property type="component" value="Unassembled WGS sequence"/>
</dbReference>
<feature type="compositionally biased region" description="Pro residues" evidence="1">
    <location>
        <begin position="1"/>
        <end position="11"/>
    </location>
</feature>
<protein>
    <recommendedName>
        <fullName evidence="5">Transmembrane protein</fullName>
    </recommendedName>
</protein>
<evidence type="ECO:0000256" key="1">
    <source>
        <dbReference type="SAM" id="MobiDB-lite"/>
    </source>
</evidence>
<dbReference type="EMBL" id="JBBXJM010000007">
    <property type="protein sequence ID" value="KAL1405050.1"/>
    <property type="molecule type" value="Genomic_DNA"/>
</dbReference>
<gene>
    <name evidence="3" type="ORF">Q8F55_008673</name>
</gene>
<accession>A0ABR3PRP0</accession>
<comment type="caution">
    <text evidence="3">The sequence shown here is derived from an EMBL/GenBank/DDBJ whole genome shotgun (WGS) entry which is preliminary data.</text>
</comment>
<keyword evidence="2" id="KW-0812">Transmembrane</keyword>
<evidence type="ECO:0000256" key="2">
    <source>
        <dbReference type="SAM" id="Phobius"/>
    </source>
</evidence>
<dbReference type="GeneID" id="95989716"/>
<feature type="transmembrane region" description="Helical" evidence="2">
    <location>
        <begin position="30"/>
        <end position="53"/>
    </location>
</feature>
<reference evidence="3 4" key="1">
    <citation type="submission" date="2023-08" db="EMBL/GenBank/DDBJ databases">
        <title>Annotated Genome Sequence of Vanrija albida AlHP1.</title>
        <authorList>
            <person name="Herzog R."/>
        </authorList>
    </citation>
    <scope>NUCLEOTIDE SEQUENCE [LARGE SCALE GENOMIC DNA]</scope>
    <source>
        <strain evidence="3 4">AlHP1</strain>
    </source>
</reference>
<sequence length="215" mass="22314">MSAPPAAPAPPDEAGASTPAPTPHRPNAKVAVYVSGAAFALTLGLTAMIIPFVRQAAKLQAEQVAQAAKASAARAALPPTPAAQGASLGFREALAAARDDKAKEHDEEWGKVVEPVSPWFGLQALAVATGLVFGTAGLGAWGAAKYLGVGSMDEFSAKMRSNVETTYPDFVSSVRRVDPEADKSVAGPSVIDQHGELDEERLREWVVSLGEGIDE</sequence>
<name>A0ABR3PRP0_9TREE</name>
<keyword evidence="4" id="KW-1185">Reference proteome</keyword>
<evidence type="ECO:0000313" key="3">
    <source>
        <dbReference type="EMBL" id="KAL1405050.1"/>
    </source>
</evidence>
<dbReference type="RefSeq" id="XP_069204994.1">
    <property type="nucleotide sequence ID" value="XM_069357057.1"/>
</dbReference>
<evidence type="ECO:0008006" key="5">
    <source>
        <dbReference type="Google" id="ProtNLM"/>
    </source>
</evidence>
<organism evidence="3 4">
    <name type="scientific">Vanrija albida</name>
    <dbReference type="NCBI Taxonomy" id="181172"/>
    <lineage>
        <taxon>Eukaryota</taxon>
        <taxon>Fungi</taxon>
        <taxon>Dikarya</taxon>
        <taxon>Basidiomycota</taxon>
        <taxon>Agaricomycotina</taxon>
        <taxon>Tremellomycetes</taxon>
        <taxon>Trichosporonales</taxon>
        <taxon>Trichosporonaceae</taxon>
        <taxon>Vanrija</taxon>
    </lineage>
</organism>
<keyword evidence="2" id="KW-1133">Transmembrane helix</keyword>
<keyword evidence="2" id="KW-0472">Membrane</keyword>